<dbReference type="InterPro" id="IPR007061">
    <property type="entry name" value="MST-like"/>
</dbReference>
<reference evidence="1 2" key="1">
    <citation type="submission" date="2024-04" db="EMBL/GenBank/DDBJ databases">
        <title>Isolation of an actinomycete strain from pig manure.</title>
        <authorList>
            <person name="Gong T."/>
            <person name="Yu Z."/>
            <person name="An M."/>
            <person name="Wei C."/>
            <person name="Yang W."/>
            <person name="Liu L."/>
        </authorList>
    </citation>
    <scope>NUCLEOTIDE SEQUENCE [LARGE SCALE GENOMIC DNA]</scope>
    <source>
        <strain evidence="1 2">ZF39</strain>
    </source>
</reference>
<dbReference type="Pfam" id="PF04978">
    <property type="entry name" value="MST"/>
    <property type="match status" value="1"/>
</dbReference>
<proteinExistence type="predicted"/>
<evidence type="ECO:0000313" key="2">
    <source>
        <dbReference type="Proteomes" id="UP001442841"/>
    </source>
</evidence>
<protein>
    <submittedName>
        <fullName evidence="1">DinB family protein</fullName>
    </submittedName>
</protein>
<dbReference type="Gene3D" id="1.20.120.450">
    <property type="entry name" value="dinb family like domain"/>
    <property type="match status" value="1"/>
</dbReference>
<organism evidence="1 2">
    <name type="scientific">Ammonicoccus fulvus</name>
    <dbReference type="NCBI Taxonomy" id="3138240"/>
    <lineage>
        <taxon>Bacteria</taxon>
        <taxon>Bacillati</taxon>
        <taxon>Actinomycetota</taxon>
        <taxon>Actinomycetes</taxon>
        <taxon>Propionibacteriales</taxon>
        <taxon>Propionibacteriaceae</taxon>
        <taxon>Ammonicoccus</taxon>
    </lineage>
</organism>
<gene>
    <name evidence="1" type="ORF">AADG42_12970</name>
</gene>
<dbReference type="EMBL" id="CP154795">
    <property type="protein sequence ID" value="XAN08175.1"/>
    <property type="molecule type" value="Genomic_DNA"/>
</dbReference>
<sequence length="192" mass="21924">MDADKEMLTDYLQRQRDALVWKLEGLSERDVRLPMTKTGTNLLGIVKHVAAVEQGYLLICFDREEAEPTPWMYGDEPNADMYATADESMSWVLGFYRRVWALSDATIAELPLDETGAVPWWPADRRTPTLRHLIVHVIQETARHAGHADILRELIDEAAGLSRAHHNLPPQDAEWWAAYVDRLTRLADSFAD</sequence>
<evidence type="ECO:0000313" key="1">
    <source>
        <dbReference type="EMBL" id="XAN08175.1"/>
    </source>
</evidence>
<dbReference type="InterPro" id="IPR034660">
    <property type="entry name" value="DinB/YfiT-like"/>
</dbReference>
<accession>A0ABZ3FR34</accession>
<dbReference type="SUPFAM" id="SSF109854">
    <property type="entry name" value="DinB/YfiT-like putative metalloenzymes"/>
    <property type="match status" value="1"/>
</dbReference>
<dbReference type="RefSeq" id="WP_425309631.1">
    <property type="nucleotide sequence ID" value="NZ_CP154795.1"/>
</dbReference>
<keyword evidence="2" id="KW-1185">Reference proteome</keyword>
<dbReference type="Proteomes" id="UP001442841">
    <property type="component" value="Chromosome"/>
</dbReference>
<name>A0ABZ3FR34_9ACTN</name>